<dbReference type="InterPro" id="IPR001330">
    <property type="entry name" value="Prenyltrans"/>
</dbReference>
<comment type="cofactor">
    <cofactor evidence="1">
        <name>Zn(2+)</name>
        <dbReference type="ChEBI" id="CHEBI:29105"/>
    </cofactor>
</comment>
<accession>A0A4Y9Z6Y0</accession>
<reference evidence="9 10" key="1">
    <citation type="submission" date="2019-02" db="EMBL/GenBank/DDBJ databases">
        <title>Genome sequencing of the rare red list fungi Dentipellis fragilis.</title>
        <authorList>
            <person name="Buettner E."/>
            <person name="Kellner H."/>
        </authorList>
    </citation>
    <scope>NUCLEOTIDE SEQUENCE [LARGE SCALE GENOMIC DNA]</scope>
    <source>
        <strain evidence="9 10">DSM 105465</strain>
    </source>
</reference>
<proteinExistence type="inferred from homology"/>
<evidence type="ECO:0000256" key="3">
    <source>
        <dbReference type="ARBA" id="ARBA00022602"/>
    </source>
</evidence>
<dbReference type="GO" id="GO:0046872">
    <property type="term" value="F:metal ion binding"/>
    <property type="evidence" value="ECO:0007669"/>
    <property type="project" value="UniProtKB-KW"/>
</dbReference>
<evidence type="ECO:0000256" key="5">
    <source>
        <dbReference type="ARBA" id="ARBA00022723"/>
    </source>
</evidence>
<feature type="domain" description="Prenyltransferase alpha-alpha toroid" evidence="8">
    <location>
        <begin position="2"/>
        <end position="250"/>
    </location>
</feature>
<evidence type="ECO:0000313" key="10">
    <source>
        <dbReference type="Proteomes" id="UP000298327"/>
    </source>
</evidence>
<keyword evidence="6" id="KW-0677">Repeat</keyword>
<dbReference type="STRING" id="205917.A0A4Y9Z6Y0"/>
<evidence type="ECO:0000256" key="7">
    <source>
        <dbReference type="ARBA" id="ARBA00022833"/>
    </source>
</evidence>
<sequence>MIMTYTAIQSLSILRDDFAQLDRSGIVRFIQSCQEEDGSFSTTPGAEDSDLRMSYCAFAISSMLDDWSGVDLPRALAFVKHCRTYEGGYGQAPHCEAQGGTTYCALACLALVPREKMPKQFLLSSPERAKTIRWLLQNQNLAGGFSGRTGKEPDACYCFWCGASLEILGVNILVNTDALASFIGRCQYKFGGIAKALGEHPGQPRVTRVRPPLITLAADPYHTYLASAAIAINPPNSGDPSWTLQPLDTLINASVATATWAREHVPARKP</sequence>
<keyword evidence="7" id="KW-0862">Zinc</keyword>
<protein>
    <recommendedName>
        <fullName evidence="8">Prenyltransferase alpha-alpha toroid domain-containing protein</fullName>
    </recommendedName>
</protein>
<keyword evidence="10" id="KW-1185">Reference proteome</keyword>
<comment type="similarity">
    <text evidence="2">Belongs to the protein prenyltransferase subunit beta family.</text>
</comment>
<comment type="caution">
    <text evidence="9">The sequence shown here is derived from an EMBL/GenBank/DDBJ whole genome shotgun (WGS) entry which is preliminary data.</text>
</comment>
<organism evidence="9 10">
    <name type="scientific">Dentipellis fragilis</name>
    <dbReference type="NCBI Taxonomy" id="205917"/>
    <lineage>
        <taxon>Eukaryota</taxon>
        <taxon>Fungi</taxon>
        <taxon>Dikarya</taxon>
        <taxon>Basidiomycota</taxon>
        <taxon>Agaricomycotina</taxon>
        <taxon>Agaricomycetes</taxon>
        <taxon>Russulales</taxon>
        <taxon>Hericiaceae</taxon>
        <taxon>Dentipellis</taxon>
    </lineage>
</organism>
<evidence type="ECO:0000259" key="8">
    <source>
        <dbReference type="Pfam" id="PF00432"/>
    </source>
</evidence>
<dbReference type="PANTHER" id="PTHR11774">
    <property type="entry name" value="GERANYLGERANYL TRANSFERASE TYPE BETA SUBUNIT"/>
    <property type="match status" value="1"/>
</dbReference>
<evidence type="ECO:0000256" key="6">
    <source>
        <dbReference type="ARBA" id="ARBA00022737"/>
    </source>
</evidence>
<evidence type="ECO:0000256" key="1">
    <source>
        <dbReference type="ARBA" id="ARBA00001947"/>
    </source>
</evidence>
<evidence type="ECO:0000256" key="2">
    <source>
        <dbReference type="ARBA" id="ARBA00010497"/>
    </source>
</evidence>
<dbReference type="GO" id="GO:0005953">
    <property type="term" value="C:CAAX-protein geranylgeranyltransferase complex"/>
    <property type="evidence" value="ECO:0007669"/>
    <property type="project" value="TreeGrafter"/>
</dbReference>
<name>A0A4Y9Z6Y0_9AGAM</name>
<dbReference type="Gene3D" id="1.50.10.20">
    <property type="match status" value="1"/>
</dbReference>
<dbReference type="SUPFAM" id="SSF48239">
    <property type="entry name" value="Terpenoid cyclases/Protein prenyltransferases"/>
    <property type="match status" value="1"/>
</dbReference>
<dbReference type="InterPro" id="IPR045089">
    <property type="entry name" value="PGGT1B-like"/>
</dbReference>
<gene>
    <name evidence="9" type="ORF">EVG20_g2490</name>
</gene>
<dbReference type="AlphaFoldDB" id="A0A4Y9Z6Y0"/>
<evidence type="ECO:0000256" key="4">
    <source>
        <dbReference type="ARBA" id="ARBA00022679"/>
    </source>
</evidence>
<dbReference type="OrthoDB" id="24893at2759"/>
<keyword evidence="3" id="KW-0637">Prenyltransferase</keyword>
<dbReference type="Pfam" id="PF00432">
    <property type="entry name" value="Prenyltrans"/>
    <property type="match status" value="1"/>
</dbReference>
<evidence type="ECO:0000313" key="9">
    <source>
        <dbReference type="EMBL" id="TFY70505.1"/>
    </source>
</evidence>
<dbReference type="PANTHER" id="PTHR11774:SF4">
    <property type="entry name" value="GERANYLGERANYL TRANSFERASE TYPE-1 SUBUNIT BETA"/>
    <property type="match status" value="1"/>
</dbReference>
<dbReference type="GO" id="GO:0004662">
    <property type="term" value="F:CAAX-protein geranylgeranyltransferase activity"/>
    <property type="evidence" value="ECO:0007669"/>
    <property type="project" value="TreeGrafter"/>
</dbReference>
<dbReference type="InterPro" id="IPR008930">
    <property type="entry name" value="Terpenoid_cyclase/PrenylTrfase"/>
</dbReference>
<dbReference type="EMBL" id="SEOQ01000098">
    <property type="protein sequence ID" value="TFY70505.1"/>
    <property type="molecule type" value="Genomic_DNA"/>
</dbReference>
<keyword evidence="5" id="KW-0479">Metal-binding</keyword>
<dbReference type="Proteomes" id="UP000298327">
    <property type="component" value="Unassembled WGS sequence"/>
</dbReference>
<keyword evidence="4" id="KW-0808">Transferase</keyword>